<comment type="caution">
    <text evidence="2">The sequence shown here is derived from an EMBL/GenBank/DDBJ whole genome shotgun (WGS) entry which is preliminary data.</text>
</comment>
<evidence type="ECO:0000259" key="1">
    <source>
        <dbReference type="Pfam" id="PF23310"/>
    </source>
</evidence>
<dbReference type="InterPro" id="IPR057136">
    <property type="entry name" value="At2g35280_TPR_dom"/>
</dbReference>
<dbReference type="OrthoDB" id="1921131at2759"/>
<dbReference type="Pfam" id="PF23310">
    <property type="entry name" value="TPR_27"/>
    <property type="match status" value="1"/>
</dbReference>
<sequence>MNTIMNDMVTTIVAKVGSSSLVDLYNLKQSCKSLYEVGQDDYIFKTVSMEKIPVNPWTSLSKEAAFFLQRCQETENPEALFRLGMIEYFSHGEVELGRVFLEKATYFGHIEASYVLGIVLVCTATATDSKTILKGVELLKSAIRFKKVSRKRTQSILKAMWLRHFIQLPQGSVCSDPNCSKNIRRMPDNKGWPTVLEDDYIDAEEVADCDAC</sequence>
<dbReference type="AlphaFoldDB" id="A0A7J6W8Y6"/>
<dbReference type="PANTHER" id="PTHR33784:SF10">
    <property type="entry name" value="F-BOX PROTEIN"/>
    <property type="match status" value="1"/>
</dbReference>
<dbReference type="PANTHER" id="PTHR33784">
    <property type="entry name" value="OS05G0482100 PROTEIN"/>
    <property type="match status" value="1"/>
</dbReference>
<reference evidence="2 3" key="1">
    <citation type="submission" date="2020-06" db="EMBL/GenBank/DDBJ databases">
        <title>Transcriptomic and genomic resources for Thalictrum thalictroides and T. hernandezii: Facilitating candidate gene discovery in an emerging model plant lineage.</title>
        <authorList>
            <person name="Arias T."/>
            <person name="Riano-Pachon D.M."/>
            <person name="Di Stilio V.S."/>
        </authorList>
    </citation>
    <scope>NUCLEOTIDE SEQUENCE [LARGE SCALE GENOMIC DNA]</scope>
    <source>
        <strain evidence="3">cv. WT478/WT964</strain>
        <tissue evidence="2">Leaves</tissue>
    </source>
</reference>
<name>A0A7J6W8Y6_THATH</name>
<dbReference type="EMBL" id="JABWDY010020562">
    <property type="protein sequence ID" value="KAF5193050.1"/>
    <property type="molecule type" value="Genomic_DNA"/>
</dbReference>
<accession>A0A7J6W8Y6</accession>
<dbReference type="Proteomes" id="UP000554482">
    <property type="component" value="Unassembled WGS sequence"/>
</dbReference>
<feature type="non-terminal residue" evidence="2">
    <location>
        <position position="212"/>
    </location>
</feature>
<evidence type="ECO:0000313" key="2">
    <source>
        <dbReference type="EMBL" id="KAF5193050.1"/>
    </source>
</evidence>
<gene>
    <name evidence="2" type="ORF">FRX31_017363</name>
</gene>
<organism evidence="2 3">
    <name type="scientific">Thalictrum thalictroides</name>
    <name type="common">Rue-anemone</name>
    <name type="synonym">Anemone thalictroides</name>
    <dbReference type="NCBI Taxonomy" id="46969"/>
    <lineage>
        <taxon>Eukaryota</taxon>
        <taxon>Viridiplantae</taxon>
        <taxon>Streptophyta</taxon>
        <taxon>Embryophyta</taxon>
        <taxon>Tracheophyta</taxon>
        <taxon>Spermatophyta</taxon>
        <taxon>Magnoliopsida</taxon>
        <taxon>Ranunculales</taxon>
        <taxon>Ranunculaceae</taxon>
        <taxon>Thalictroideae</taxon>
        <taxon>Thalictrum</taxon>
    </lineage>
</organism>
<protein>
    <submittedName>
        <fullName evidence="2">TRAM, LAG1 and CLN8 (TLC) lipid-sensing domain containing protein</fullName>
    </submittedName>
</protein>
<keyword evidence="3" id="KW-1185">Reference proteome</keyword>
<dbReference type="InterPro" id="IPR040338">
    <property type="entry name" value="At1g67623-like"/>
</dbReference>
<evidence type="ECO:0000313" key="3">
    <source>
        <dbReference type="Proteomes" id="UP000554482"/>
    </source>
</evidence>
<feature type="domain" description="At2g35280-like TPR" evidence="1">
    <location>
        <begin position="50"/>
        <end position="157"/>
    </location>
</feature>
<proteinExistence type="predicted"/>